<dbReference type="Proteomes" id="UP000784294">
    <property type="component" value="Unassembled WGS sequence"/>
</dbReference>
<accession>A0A3S4ZXC7</accession>
<organism evidence="1 2">
    <name type="scientific">Protopolystoma xenopodis</name>
    <dbReference type="NCBI Taxonomy" id="117903"/>
    <lineage>
        <taxon>Eukaryota</taxon>
        <taxon>Metazoa</taxon>
        <taxon>Spiralia</taxon>
        <taxon>Lophotrochozoa</taxon>
        <taxon>Platyhelminthes</taxon>
        <taxon>Monogenea</taxon>
        <taxon>Polyopisthocotylea</taxon>
        <taxon>Polystomatidea</taxon>
        <taxon>Polystomatidae</taxon>
        <taxon>Protopolystoma</taxon>
    </lineage>
</organism>
<proteinExistence type="predicted"/>
<evidence type="ECO:0000313" key="1">
    <source>
        <dbReference type="EMBL" id="VEL14333.1"/>
    </source>
</evidence>
<gene>
    <name evidence="1" type="ORF">PXEA_LOCUS7773</name>
</gene>
<reference evidence="1" key="1">
    <citation type="submission" date="2018-11" db="EMBL/GenBank/DDBJ databases">
        <authorList>
            <consortium name="Pathogen Informatics"/>
        </authorList>
    </citation>
    <scope>NUCLEOTIDE SEQUENCE</scope>
</reference>
<evidence type="ECO:0000313" key="2">
    <source>
        <dbReference type="Proteomes" id="UP000784294"/>
    </source>
</evidence>
<sequence>MKREAFCPPLDWASAWAGLDAQLFFTPQHKSAPPSLPQQLVGALSGRRVVGWIGTLCRLAGWCLRHRCESDGRHLKNSSTHRIFTVLVQENGILAPPHRQLAYPINWARPR</sequence>
<comment type="caution">
    <text evidence="1">The sequence shown here is derived from an EMBL/GenBank/DDBJ whole genome shotgun (WGS) entry which is preliminary data.</text>
</comment>
<dbReference type="EMBL" id="CAAALY010020795">
    <property type="protein sequence ID" value="VEL14333.1"/>
    <property type="molecule type" value="Genomic_DNA"/>
</dbReference>
<keyword evidence="2" id="KW-1185">Reference proteome</keyword>
<dbReference type="AlphaFoldDB" id="A0A3S4ZXC7"/>
<name>A0A3S4ZXC7_9PLAT</name>
<protein>
    <submittedName>
        <fullName evidence="1">Uncharacterized protein</fullName>
    </submittedName>
</protein>